<name>A0ABW4XU92_9GAMM</name>
<keyword evidence="2" id="KW-0479">Metal-binding</keyword>
<keyword evidence="3 6" id="KW-0378">Hydrolase</keyword>
<evidence type="ECO:0000256" key="5">
    <source>
        <dbReference type="ARBA" id="ARBA00034778"/>
    </source>
</evidence>
<dbReference type="InterPro" id="IPR000150">
    <property type="entry name" value="Cof"/>
</dbReference>
<dbReference type="Gene3D" id="3.40.50.1000">
    <property type="entry name" value="HAD superfamily/HAD-like"/>
    <property type="match status" value="1"/>
</dbReference>
<reference evidence="7" key="1">
    <citation type="journal article" date="2019" name="Int. J. Syst. Evol. Microbiol.">
        <title>The Global Catalogue of Microorganisms (GCM) 10K type strain sequencing project: providing services to taxonomists for standard genome sequencing and annotation.</title>
        <authorList>
            <consortium name="The Broad Institute Genomics Platform"/>
            <consortium name="The Broad Institute Genome Sequencing Center for Infectious Disease"/>
            <person name="Wu L."/>
            <person name="Ma J."/>
        </authorList>
    </citation>
    <scope>NUCLEOTIDE SEQUENCE [LARGE SCALE GENOMIC DNA]</scope>
    <source>
        <strain evidence="7">CGMCC 1.10992</strain>
    </source>
</reference>
<evidence type="ECO:0000313" key="6">
    <source>
        <dbReference type="EMBL" id="MFD2097414.1"/>
    </source>
</evidence>
<dbReference type="CDD" id="cd07516">
    <property type="entry name" value="HAD_Pase"/>
    <property type="match status" value="1"/>
</dbReference>
<proteinExistence type="inferred from homology"/>
<sequence>MIKAIVSDLDGTLLNDQHTVGSYTQHVIDTLTQTRDMKLILASGRPWADVEMIRQKLAMEMFLITSNGARVYDRQGQCIFRHDIPSHLVQALLDEPTSDQARINIYQDNDWWVTEANPEILKFHKDSGFKYQITDHDKLPTEHVAKLFWLGEHEELLDIERRLKEKHGDALSIAFSLPICLEVMAGGVSKGEALRVVLEAKGLNTDQVIAFGDGLNDQHMLEVAGHGAIMENGSPELKRRLPGLPVIGKNSDEAVARYLESHFLQQGC</sequence>
<dbReference type="SFLD" id="SFLDG01140">
    <property type="entry name" value="C2.B:_Phosphomannomutase_and_P"/>
    <property type="match status" value="1"/>
</dbReference>
<dbReference type="InterPro" id="IPR023214">
    <property type="entry name" value="HAD_sf"/>
</dbReference>
<evidence type="ECO:0000256" key="4">
    <source>
        <dbReference type="ARBA" id="ARBA00022842"/>
    </source>
</evidence>
<accession>A0ABW4XU92</accession>
<protein>
    <submittedName>
        <fullName evidence="6">Cof-type HAD-IIB family hydrolase</fullName>
    </submittedName>
</protein>
<dbReference type="PANTHER" id="PTHR47267:SF4">
    <property type="entry name" value="PYRIDOXAL PHOSPHATE PHOSPHATASE YIGL"/>
    <property type="match status" value="1"/>
</dbReference>
<dbReference type="Gene3D" id="3.30.1240.10">
    <property type="match status" value="1"/>
</dbReference>
<dbReference type="EMBL" id="JBHUHT010000017">
    <property type="protein sequence ID" value="MFD2097414.1"/>
    <property type="molecule type" value="Genomic_DNA"/>
</dbReference>
<dbReference type="SFLD" id="SFLDS00003">
    <property type="entry name" value="Haloacid_Dehalogenase"/>
    <property type="match status" value="1"/>
</dbReference>
<dbReference type="NCBIfam" id="TIGR00099">
    <property type="entry name" value="Cof-subfamily"/>
    <property type="match status" value="1"/>
</dbReference>
<evidence type="ECO:0000313" key="7">
    <source>
        <dbReference type="Proteomes" id="UP001597380"/>
    </source>
</evidence>
<evidence type="ECO:0000256" key="1">
    <source>
        <dbReference type="ARBA" id="ARBA00001946"/>
    </source>
</evidence>
<dbReference type="Proteomes" id="UP001597380">
    <property type="component" value="Unassembled WGS sequence"/>
</dbReference>
<comment type="cofactor">
    <cofactor evidence="1">
        <name>Mg(2+)</name>
        <dbReference type="ChEBI" id="CHEBI:18420"/>
    </cofactor>
</comment>
<evidence type="ECO:0000256" key="2">
    <source>
        <dbReference type="ARBA" id="ARBA00022723"/>
    </source>
</evidence>
<evidence type="ECO:0000256" key="3">
    <source>
        <dbReference type="ARBA" id="ARBA00022801"/>
    </source>
</evidence>
<keyword evidence="7" id="KW-1185">Reference proteome</keyword>
<dbReference type="GO" id="GO:0016787">
    <property type="term" value="F:hydrolase activity"/>
    <property type="evidence" value="ECO:0007669"/>
    <property type="project" value="UniProtKB-KW"/>
</dbReference>
<dbReference type="Pfam" id="PF08282">
    <property type="entry name" value="Hydrolase_3"/>
    <property type="match status" value="1"/>
</dbReference>
<dbReference type="NCBIfam" id="TIGR01484">
    <property type="entry name" value="HAD-SF-IIB"/>
    <property type="match status" value="1"/>
</dbReference>
<comment type="similarity">
    <text evidence="5">Belongs to the HAD-like hydrolase superfamily. Cof family.</text>
</comment>
<dbReference type="PANTHER" id="PTHR47267">
    <property type="match status" value="1"/>
</dbReference>
<dbReference type="PROSITE" id="PS01229">
    <property type="entry name" value="COF_2"/>
    <property type="match status" value="1"/>
</dbReference>
<organism evidence="6 7">
    <name type="scientific">Corallincola platygyrae</name>
    <dbReference type="NCBI Taxonomy" id="1193278"/>
    <lineage>
        <taxon>Bacteria</taxon>
        <taxon>Pseudomonadati</taxon>
        <taxon>Pseudomonadota</taxon>
        <taxon>Gammaproteobacteria</taxon>
        <taxon>Alteromonadales</taxon>
        <taxon>Psychromonadaceae</taxon>
        <taxon>Corallincola</taxon>
    </lineage>
</organism>
<dbReference type="PROSITE" id="PS01228">
    <property type="entry name" value="COF_1"/>
    <property type="match status" value="1"/>
</dbReference>
<dbReference type="InterPro" id="IPR036412">
    <property type="entry name" value="HAD-like_sf"/>
</dbReference>
<keyword evidence="4" id="KW-0460">Magnesium</keyword>
<dbReference type="RefSeq" id="WP_345340577.1">
    <property type="nucleotide sequence ID" value="NZ_BAABLI010000015.1"/>
</dbReference>
<comment type="caution">
    <text evidence="6">The sequence shown here is derived from an EMBL/GenBank/DDBJ whole genome shotgun (WGS) entry which is preliminary data.</text>
</comment>
<gene>
    <name evidence="6" type="ORF">ACFSJ3_15555</name>
</gene>
<dbReference type="SUPFAM" id="SSF56784">
    <property type="entry name" value="HAD-like"/>
    <property type="match status" value="1"/>
</dbReference>
<dbReference type="InterPro" id="IPR006379">
    <property type="entry name" value="HAD-SF_hydro_IIB"/>
</dbReference>